<feature type="signal peptide" evidence="7">
    <location>
        <begin position="1"/>
        <end position="18"/>
    </location>
</feature>
<dbReference type="GO" id="GO:0046872">
    <property type="term" value="F:metal ion binding"/>
    <property type="evidence" value="ECO:0007669"/>
    <property type="project" value="UniProtKB-KW"/>
</dbReference>
<evidence type="ECO:0000256" key="5">
    <source>
        <dbReference type="ARBA" id="ARBA00022729"/>
    </source>
</evidence>
<dbReference type="GO" id="GO:0007155">
    <property type="term" value="P:cell adhesion"/>
    <property type="evidence" value="ECO:0007669"/>
    <property type="project" value="InterPro"/>
</dbReference>
<dbReference type="Pfam" id="PF01297">
    <property type="entry name" value="ZnuA"/>
    <property type="match status" value="1"/>
</dbReference>
<dbReference type="Gene3D" id="3.40.50.1980">
    <property type="entry name" value="Nitrogenase molybdenum iron protein domain"/>
    <property type="match status" value="2"/>
</dbReference>
<dbReference type="InterPro" id="IPR006127">
    <property type="entry name" value="ZnuA-like"/>
</dbReference>
<dbReference type="GO" id="GO:0030001">
    <property type="term" value="P:metal ion transport"/>
    <property type="evidence" value="ECO:0007669"/>
    <property type="project" value="InterPro"/>
</dbReference>
<evidence type="ECO:0000313" key="9">
    <source>
        <dbReference type="Proteomes" id="UP001220662"/>
    </source>
</evidence>
<protein>
    <submittedName>
        <fullName evidence="8">Metal ABC transporter substrate-binding protein</fullName>
    </submittedName>
</protein>
<dbReference type="InterPro" id="IPR050492">
    <property type="entry name" value="Bact_metal-bind_prot9"/>
</dbReference>
<evidence type="ECO:0000256" key="1">
    <source>
        <dbReference type="ARBA" id="ARBA00004196"/>
    </source>
</evidence>
<comment type="subcellular location">
    <subcellularLocation>
        <location evidence="1">Cell envelope</location>
    </subcellularLocation>
</comment>
<dbReference type="EMBL" id="JARJLR010000312">
    <property type="protein sequence ID" value="MDF3843885.1"/>
    <property type="molecule type" value="Genomic_DNA"/>
</dbReference>
<proteinExistence type="inferred from homology"/>
<comment type="similarity">
    <text evidence="2 6">Belongs to the bacterial solute-binding protein 9 family.</text>
</comment>
<dbReference type="AlphaFoldDB" id="A0AAW6P8N7"/>
<dbReference type="CDD" id="cd01137">
    <property type="entry name" value="PsaA"/>
    <property type="match status" value="1"/>
</dbReference>
<evidence type="ECO:0000256" key="4">
    <source>
        <dbReference type="ARBA" id="ARBA00022723"/>
    </source>
</evidence>
<dbReference type="PRINTS" id="PR00690">
    <property type="entry name" value="ADHESNFAMILY"/>
</dbReference>
<dbReference type="GO" id="GO:0030313">
    <property type="term" value="C:cell envelope"/>
    <property type="evidence" value="ECO:0007669"/>
    <property type="project" value="UniProtKB-SubCell"/>
</dbReference>
<dbReference type="Proteomes" id="UP001220662">
    <property type="component" value="Unassembled WGS sequence"/>
</dbReference>
<comment type="caution">
    <text evidence="8">The sequence shown here is derived from an EMBL/GenBank/DDBJ whole genome shotgun (WGS) entry which is preliminary data.</text>
</comment>
<dbReference type="PANTHER" id="PTHR42953:SF1">
    <property type="entry name" value="METAL-BINDING PROTEIN HI_0362-RELATED"/>
    <property type="match status" value="1"/>
</dbReference>
<evidence type="ECO:0000256" key="2">
    <source>
        <dbReference type="ARBA" id="ARBA00011028"/>
    </source>
</evidence>
<evidence type="ECO:0000313" key="8">
    <source>
        <dbReference type="EMBL" id="MDF3843885.1"/>
    </source>
</evidence>
<dbReference type="PANTHER" id="PTHR42953">
    <property type="entry name" value="HIGH-AFFINITY ZINC UPTAKE SYSTEM PROTEIN ZNUA-RELATED"/>
    <property type="match status" value="1"/>
</dbReference>
<dbReference type="InterPro" id="IPR006129">
    <property type="entry name" value="AdhesinB"/>
</dbReference>
<accession>A0AAW6P8N7</accession>
<keyword evidence="4" id="KW-0479">Metal-binding</keyword>
<sequence length="290" mass="31687">MRALLLLFAFCLPLSLPAAEKPRVVTSFSILADMTRAVGGEHIQLNNLVGPDSDAHTYETTPDDARAVRQAQLVVENGLGFEPWLDRLVKSTETRAQVIQASHGVIPRSLEEDGQTIPDPHAWNNLANADIYVDNIAKALEKLDPANAADYRRNAEAYLKQAHALLAYAKDKLGNLPADRRTLVTSHDAFGYLGQAYGLKLLAPQGLSTEHEASATEVAELIRQIREQHIRAVFVENIKDPRLMQQIAEESGAKIGGTLHSDALASEGPASTYLGLYRSNVDTLYQALAD</sequence>
<evidence type="ECO:0000256" key="6">
    <source>
        <dbReference type="RuleBase" id="RU003512"/>
    </source>
</evidence>
<keyword evidence="5 7" id="KW-0732">Signal</keyword>
<organism evidence="8 9">
    <name type="scientific">Pseudomonas citronellolis</name>
    <dbReference type="NCBI Taxonomy" id="53408"/>
    <lineage>
        <taxon>Bacteria</taxon>
        <taxon>Pseudomonadati</taxon>
        <taxon>Pseudomonadota</taxon>
        <taxon>Gammaproteobacteria</taxon>
        <taxon>Pseudomonadales</taxon>
        <taxon>Pseudomonadaceae</taxon>
        <taxon>Pseudomonas</taxon>
    </lineage>
</organism>
<dbReference type="SUPFAM" id="SSF53807">
    <property type="entry name" value="Helical backbone' metal receptor"/>
    <property type="match status" value="1"/>
</dbReference>
<evidence type="ECO:0000256" key="7">
    <source>
        <dbReference type="SAM" id="SignalP"/>
    </source>
</evidence>
<feature type="chain" id="PRO_5043778724" evidence="7">
    <location>
        <begin position="19"/>
        <end position="290"/>
    </location>
</feature>
<dbReference type="PRINTS" id="PR00691">
    <property type="entry name" value="ADHESINB"/>
</dbReference>
<name>A0AAW6P8N7_9PSED</name>
<dbReference type="RefSeq" id="WP_276215287.1">
    <property type="nucleotide sequence ID" value="NZ_JARJLR010000312.1"/>
</dbReference>
<evidence type="ECO:0000256" key="3">
    <source>
        <dbReference type="ARBA" id="ARBA00022448"/>
    </source>
</evidence>
<reference evidence="8" key="1">
    <citation type="submission" date="2023-03" db="EMBL/GenBank/DDBJ databases">
        <title>Draft assemblies of triclosan tolerant bacteria isolated from returned activated sludge.</title>
        <authorList>
            <person name="Van Hamelsveld S."/>
        </authorList>
    </citation>
    <scope>NUCLEOTIDE SEQUENCE</scope>
    <source>
        <strain evidence="8">GW210015_S63</strain>
    </source>
</reference>
<dbReference type="InterPro" id="IPR006128">
    <property type="entry name" value="Lipoprotein_PsaA-like"/>
</dbReference>
<keyword evidence="3 6" id="KW-0813">Transport</keyword>
<gene>
    <name evidence="8" type="ORF">P3W55_19420</name>
</gene>